<accession>A0A9X4KI49</accession>
<proteinExistence type="predicted"/>
<gene>
    <name evidence="1" type="ORF">OMP38_16230</name>
</gene>
<evidence type="ECO:0000313" key="1">
    <source>
        <dbReference type="EMBL" id="MDG0792241.1"/>
    </source>
</evidence>
<dbReference type="AlphaFoldDB" id="A0A9X4KI49"/>
<evidence type="ECO:0008006" key="3">
    <source>
        <dbReference type="Google" id="ProtNLM"/>
    </source>
</evidence>
<name>A0A9X4KI49_9BACL</name>
<reference evidence="1 2" key="1">
    <citation type="submission" date="2022-10" db="EMBL/GenBank/DDBJ databases">
        <title>Comparative genomic analysis of Cohnella hashimotonis sp. nov., isolated from the International Space Station.</title>
        <authorList>
            <person name="Simpson A."/>
            <person name="Venkateswaran K."/>
        </authorList>
    </citation>
    <scope>NUCLEOTIDE SEQUENCE [LARGE SCALE GENOMIC DNA]</scope>
    <source>
        <strain evidence="1 2">DSM 18997</strain>
    </source>
</reference>
<dbReference type="Proteomes" id="UP001153387">
    <property type="component" value="Unassembled WGS sequence"/>
</dbReference>
<sequence length="87" mass="10042">MYSFENFKEDLSHGGEANFTYKGLIYAIVRTGGDNPLDGWYYCDPTKSHEEIVFYDNMSSLLDNSIIDGRSLKEVFNSDEIEDITIW</sequence>
<organism evidence="1 2">
    <name type="scientific">Cohnella ginsengisoli</name>
    <dbReference type="NCBI Taxonomy" id="425004"/>
    <lineage>
        <taxon>Bacteria</taxon>
        <taxon>Bacillati</taxon>
        <taxon>Bacillota</taxon>
        <taxon>Bacilli</taxon>
        <taxon>Bacillales</taxon>
        <taxon>Paenibacillaceae</taxon>
        <taxon>Cohnella</taxon>
    </lineage>
</organism>
<keyword evidence="2" id="KW-1185">Reference proteome</keyword>
<dbReference type="EMBL" id="JAPDHZ010000003">
    <property type="protein sequence ID" value="MDG0792241.1"/>
    <property type="molecule type" value="Genomic_DNA"/>
</dbReference>
<dbReference type="RefSeq" id="WP_277566058.1">
    <property type="nucleotide sequence ID" value="NZ_JAPDHZ010000003.1"/>
</dbReference>
<protein>
    <recommendedName>
        <fullName evidence="3">DUF2185 domain-containing protein</fullName>
    </recommendedName>
</protein>
<evidence type="ECO:0000313" key="2">
    <source>
        <dbReference type="Proteomes" id="UP001153387"/>
    </source>
</evidence>
<comment type="caution">
    <text evidence="1">The sequence shown here is derived from an EMBL/GenBank/DDBJ whole genome shotgun (WGS) entry which is preliminary data.</text>
</comment>